<dbReference type="GO" id="GO:0051707">
    <property type="term" value="P:response to other organism"/>
    <property type="evidence" value="ECO:0007669"/>
    <property type="project" value="UniProtKB-ARBA"/>
</dbReference>
<protein>
    <recommendedName>
        <fullName evidence="3">non-specific serine/threonine protein kinase</fullName>
        <ecNumber evidence="3">2.7.11.1</ecNumber>
    </recommendedName>
</protein>
<feature type="domain" description="Apple" evidence="13">
    <location>
        <begin position="358"/>
        <end position="438"/>
    </location>
</feature>
<dbReference type="InterPro" id="IPR000858">
    <property type="entry name" value="S_locus_glycoprot_dom"/>
</dbReference>
<dbReference type="Gene3D" id="2.90.10.10">
    <property type="entry name" value="Bulb-type lectin domain"/>
    <property type="match status" value="1"/>
</dbReference>
<keyword evidence="5" id="KW-0732">Signal</keyword>
<organism evidence="14 15">
    <name type="scientific">Urochloa decumbens</name>
    <dbReference type="NCBI Taxonomy" id="240449"/>
    <lineage>
        <taxon>Eukaryota</taxon>
        <taxon>Viridiplantae</taxon>
        <taxon>Streptophyta</taxon>
        <taxon>Embryophyta</taxon>
        <taxon>Tracheophyta</taxon>
        <taxon>Spermatophyta</taxon>
        <taxon>Magnoliopsida</taxon>
        <taxon>Liliopsida</taxon>
        <taxon>Poales</taxon>
        <taxon>Poaceae</taxon>
        <taxon>PACMAD clade</taxon>
        <taxon>Panicoideae</taxon>
        <taxon>Panicodae</taxon>
        <taxon>Paniceae</taxon>
        <taxon>Melinidinae</taxon>
        <taxon>Urochloa</taxon>
    </lineage>
</organism>
<dbReference type="PANTHER" id="PTHR47974:SF4">
    <property type="entry name" value="RECEPTOR-LIKE SERINE_THREONINE-PROTEIN KINASE"/>
    <property type="match status" value="1"/>
</dbReference>
<dbReference type="SMART" id="SM00108">
    <property type="entry name" value="B_lectin"/>
    <property type="match status" value="1"/>
</dbReference>
<comment type="function">
    <text evidence="1">Involved in sporophytic self-incompatibility system (the inability of flowering plants to achieve self-fertilization).</text>
</comment>
<reference evidence="14 15" key="2">
    <citation type="submission" date="2024-10" db="EMBL/GenBank/DDBJ databases">
        <authorList>
            <person name="Ryan C."/>
        </authorList>
    </citation>
    <scope>NUCLEOTIDE SEQUENCE [LARGE SCALE GENOMIC DNA]</scope>
</reference>
<evidence type="ECO:0000256" key="1">
    <source>
        <dbReference type="ARBA" id="ARBA00003061"/>
    </source>
</evidence>
<evidence type="ECO:0000256" key="3">
    <source>
        <dbReference type="ARBA" id="ARBA00012513"/>
    </source>
</evidence>
<comment type="catalytic activity">
    <reaction evidence="10">
        <text>L-threonyl-[protein] + ATP = O-phospho-L-threonyl-[protein] + ADP + H(+)</text>
        <dbReference type="Rhea" id="RHEA:46608"/>
        <dbReference type="Rhea" id="RHEA-COMP:11060"/>
        <dbReference type="Rhea" id="RHEA-COMP:11605"/>
        <dbReference type="ChEBI" id="CHEBI:15378"/>
        <dbReference type="ChEBI" id="CHEBI:30013"/>
        <dbReference type="ChEBI" id="CHEBI:30616"/>
        <dbReference type="ChEBI" id="CHEBI:61977"/>
        <dbReference type="ChEBI" id="CHEBI:456216"/>
        <dbReference type="EC" id="2.7.11.1"/>
    </reaction>
</comment>
<evidence type="ECO:0000256" key="10">
    <source>
        <dbReference type="ARBA" id="ARBA00047899"/>
    </source>
</evidence>
<dbReference type="GO" id="GO:0016020">
    <property type="term" value="C:membrane"/>
    <property type="evidence" value="ECO:0007669"/>
    <property type="project" value="UniProtKB-SubCell"/>
</dbReference>
<dbReference type="PROSITE" id="PS50927">
    <property type="entry name" value="BULB_LECTIN"/>
    <property type="match status" value="1"/>
</dbReference>
<evidence type="ECO:0000256" key="4">
    <source>
        <dbReference type="ARBA" id="ARBA00022692"/>
    </source>
</evidence>
<keyword evidence="6" id="KW-1133">Transmembrane helix</keyword>
<name>A0ABC8W690_9POAL</name>
<evidence type="ECO:0000259" key="13">
    <source>
        <dbReference type="PROSITE" id="PS50948"/>
    </source>
</evidence>
<sequence length="477" mass="52576">MLCSWHTITGELSKGSELICPSVYSTMLHSPSNPSGTALILFLIILISRAASRDILPLRSSFSVEELQSNVLQSPDGTFSCGFYSIYANAFTFSIWYSNSAQKTIIWSANRDRPVHSRRSMLTLQKDGSMVLTDYDGTVVWHADGVGARYAHLLDTGNLVLEGTSGNILWQSFDSPTDTLVPTQPVTATTKLVSATQLHVSGHYIFRFSDMSILSLIYNDPDVSDIYWPNPDAPFFENSRRRYNNTRLGVLDYLGQFVSSDFAVQQALVASDAGPGIKRRLTLDPDGNLRIYSLNSTDGSWSVSMVVMPVSCKIHGFCGPNGICHYSPVPSCSCLPGYKMVHPGDWSQGCTAIVNTTCGAAQPVRFLKLPNTDFWGNDQQILESISFQACKDICTSDCTCKGFLYVQGIGLCFQKSLLFSGRSYPSSDPRMMYIKLPVSVNISNMSIPQSNVLDSSPNVLKCDDTAQESYSYFQMIV</sequence>
<dbReference type="CDD" id="cd01098">
    <property type="entry name" value="PAN_AP_plant"/>
    <property type="match status" value="1"/>
</dbReference>
<evidence type="ECO:0000313" key="15">
    <source>
        <dbReference type="Proteomes" id="UP001497457"/>
    </source>
</evidence>
<dbReference type="SUPFAM" id="SSF51110">
    <property type="entry name" value="alpha-D-mannose-specific plant lectins"/>
    <property type="match status" value="1"/>
</dbReference>
<evidence type="ECO:0000256" key="6">
    <source>
        <dbReference type="ARBA" id="ARBA00022989"/>
    </source>
</evidence>
<dbReference type="AlphaFoldDB" id="A0ABC8W690"/>
<dbReference type="EMBL" id="OZ075121">
    <property type="protein sequence ID" value="CAL4903446.1"/>
    <property type="molecule type" value="Genomic_DNA"/>
</dbReference>
<dbReference type="InterPro" id="IPR001480">
    <property type="entry name" value="Bulb-type_lectin_dom"/>
</dbReference>
<keyword evidence="8" id="KW-1015">Disulfide bond</keyword>
<evidence type="ECO:0000256" key="9">
    <source>
        <dbReference type="ARBA" id="ARBA00023170"/>
    </source>
</evidence>
<evidence type="ECO:0000256" key="7">
    <source>
        <dbReference type="ARBA" id="ARBA00023136"/>
    </source>
</evidence>
<dbReference type="CDD" id="cd00028">
    <property type="entry name" value="B_lectin"/>
    <property type="match status" value="1"/>
</dbReference>
<comment type="subcellular location">
    <subcellularLocation>
        <location evidence="2">Membrane</location>
        <topology evidence="2">Single-pass type I membrane protein</topology>
    </subcellularLocation>
</comment>
<dbReference type="InterPro" id="IPR035446">
    <property type="entry name" value="SLSG/EP1"/>
</dbReference>
<feature type="domain" description="Bulb-type lectin" evidence="12">
    <location>
        <begin position="58"/>
        <end position="174"/>
    </location>
</feature>
<evidence type="ECO:0000259" key="12">
    <source>
        <dbReference type="PROSITE" id="PS50927"/>
    </source>
</evidence>
<dbReference type="PANTHER" id="PTHR47974">
    <property type="entry name" value="OS07G0415500 PROTEIN"/>
    <property type="match status" value="1"/>
</dbReference>
<proteinExistence type="predicted"/>
<dbReference type="Pfam" id="PF00954">
    <property type="entry name" value="S_locus_glycop"/>
    <property type="match status" value="1"/>
</dbReference>
<accession>A0ABC8W690</accession>
<dbReference type="PROSITE" id="PS50948">
    <property type="entry name" value="PAN"/>
    <property type="match status" value="1"/>
</dbReference>
<keyword evidence="7" id="KW-0472">Membrane</keyword>
<evidence type="ECO:0000313" key="14">
    <source>
        <dbReference type="EMBL" id="CAL4903446.1"/>
    </source>
</evidence>
<keyword evidence="9" id="KW-0675">Receptor</keyword>
<evidence type="ECO:0000256" key="8">
    <source>
        <dbReference type="ARBA" id="ARBA00023157"/>
    </source>
</evidence>
<dbReference type="InterPro" id="IPR036426">
    <property type="entry name" value="Bulb-type_lectin_dom_sf"/>
</dbReference>
<evidence type="ECO:0000256" key="5">
    <source>
        <dbReference type="ARBA" id="ARBA00022729"/>
    </source>
</evidence>
<comment type="catalytic activity">
    <reaction evidence="11">
        <text>L-seryl-[protein] + ATP = O-phospho-L-seryl-[protein] + ADP + H(+)</text>
        <dbReference type="Rhea" id="RHEA:17989"/>
        <dbReference type="Rhea" id="RHEA-COMP:9863"/>
        <dbReference type="Rhea" id="RHEA-COMP:11604"/>
        <dbReference type="ChEBI" id="CHEBI:15378"/>
        <dbReference type="ChEBI" id="CHEBI:29999"/>
        <dbReference type="ChEBI" id="CHEBI:30616"/>
        <dbReference type="ChEBI" id="CHEBI:83421"/>
        <dbReference type="ChEBI" id="CHEBI:456216"/>
        <dbReference type="EC" id="2.7.11.1"/>
    </reaction>
</comment>
<evidence type="ECO:0000256" key="11">
    <source>
        <dbReference type="ARBA" id="ARBA00048679"/>
    </source>
</evidence>
<evidence type="ECO:0000256" key="2">
    <source>
        <dbReference type="ARBA" id="ARBA00004479"/>
    </source>
</evidence>
<dbReference type="GO" id="GO:0004674">
    <property type="term" value="F:protein serine/threonine kinase activity"/>
    <property type="evidence" value="ECO:0007669"/>
    <property type="project" value="UniProtKB-EC"/>
</dbReference>
<dbReference type="Gene3D" id="3.50.4.10">
    <property type="entry name" value="Hepatocyte Growth Factor"/>
    <property type="match status" value="1"/>
</dbReference>
<gene>
    <name evidence="14" type="ORF">URODEC1_LOCUS10547</name>
</gene>
<dbReference type="InterPro" id="IPR003609">
    <property type="entry name" value="Pan_app"/>
</dbReference>
<dbReference type="EC" id="2.7.11.1" evidence="3"/>
<keyword evidence="15" id="KW-1185">Reference proteome</keyword>
<dbReference type="Pfam" id="PF01453">
    <property type="entry name" value="B_lectin"/>
    <property type="match status" value="1"/>
</dbReference>
<dbReference type="Proteomes" id="UP001497457">
    <property type="component" value="Chromosome 11b"/>
</dbReference>
<keyword evidence="4" id="KW-0812">Transmembrane</keyword>
<reference evidence="15" key="1">
    <citation type="submission" date="2024-06" db="EMBL/GenBank/DDBJ databases">
        <authorList>
            <person name="Ryan C."/>
        </authorList>
    </citation>
    <scope>NUCLEOTIDE SEQUENCE [LARGE SCALE GENOMIC DNA]</scope>
</reference>
<dbReference type="FunFam" id="2.90.10.10:FF:000006">
    <property type="entry name" value="Serine/threonine-protein kinase"/>
    <property type="match status" value="1"/>
</dbReference>
<dbReference type="PIRSF" id="PIRSF002686">
    <property type="entry name" value="SLG"/>
    <property type="match status" value="1"/>
</dbReference>